<dbReference type="OrthoDB" id="431454at2759"/>
<dbReference type="EMBL" id="KN823065">
    <property type="protein sequence ID" value="KIO24250.1"/>
    <property type="molecule type" value="Genomic_DNA"/>
</dbReference>
<dbReference type="PROSITE" id="PS50011">
    <property type="entry name" value="PROTEIN_KINASE_DOM"/>
    <property type="match status" value="1"/>
</dbReference>
<evidence type="ECO:0000256" key="2">
    <source>
        <dbReference type="SAM" id="MobiDB-lite"/>
    </source>
</evidence>
<sequence>MSGSTNQKEEPCRSTSAQESVIDEIGDAMKRLRISPRKVLDSLSHLRIDRARIMPIEGHAPKAGGNADVEAAVLTPTQWECDTVEWVAVKKLRFDEDTDDDRTLAPLAHEVDLLNKLSHENVVKILGFVENAGEGVGWMVFAWERNGNLREFIRSEKWELPERISLINDVAGGLGYLHGRNPEICHGDLKSLNILVNSDNRAVITDLGSARALGLVEEEALKGARAARTTTTSRPDAMRAKNTEVLTAEIDPSGEFITMTGPAWTVRWAAPELLEGDLPGLASDIWALGWICWEAVTGNFPFDKENDVVVALRVTKGDLPTIEDDHQLKQIKALCSLMRECWKLDTSERPTAQRCHQLVTWMDQAVPSSRDGSSSSVTRSSGLLQALGLVQMRNDMYTEAQAYFEQSLKVAESVGDEMGCAGAFIAIADTFNFREEYSKAEELYIQAREVFSRIGHQRGFAESVNRLGNVYRIRNEYSKAEESYIQARDISFETGYVVGFAESVKNLGDVYCRRSEYPKAEESYIQAREIYSQLGYQHGFAESVKSLGDVYRLRNEYSKAEESYIQARDVYSQFGHQTGFAESVKGLGDVYCIRSEYPKAEELYIQAREIYSQVGQQLGFAQSVSGLGDVYLMRSEYSKAEESYLQAREIYSQIGDQLSFAQSVSRLGELYLTRKEYPKAEESYIQARDMYSQFGDQICFAQSVKSLGDVYFRQSEYPKAEESYIQAREIFSQIGNLLGSAQSFEGMGRVHLARGEYAKAEESYTEARQIYQQIGDMHSLATISWYLGWLYREQAQYGAAERWVREASTISSGLGQTNEVEECDKFLEEIHRLME</sequence>
<dbReference type="SMART" id="SM00028">
    <property type="entry name" value="TPR"/>
    <property type="match status" value="11"/>
</dbReference>
<dbReference type="PANTHER" id="PTHR10098:SF106">
    <property type="entry name" value="TETRATRICOPEPTIDE REPEAT PROTEIN 28-LIKE PROTEIN"/>
    <property type="match status" value="1"/>
</dbReference>
<dbReference type="HOGENOM" id="CLU_000288_7_37_1"/>
<dbReference type="GO" id="GO:0004672">
    <property type="term" value="F:protein kinase activity"/>
    <property type="evidence" value="ECO:0007669"/>
    <property type="project" value="InterPro"/>
</dbReference>
<dbReference type="SUPFAM" id="SSF56112">
    <property type="entry name" value="Protein kinase-like (PK-like)"/>
    <property type="match status" value="1"/>
</dbReference>
<dbReference type="PANTHER" id="PTHR10098">
    <property type="entry name" value="RAPSYN-RELATED"/>
    <property type="match status" value="1"/>
</dbReference>
<feature type="repeat" description="TPR" evidence="1">
    <location>
        <begin position="661"/>
        <end position="694"/>
    </location>
</feature>
<feature type="region of interest" description="Disordered" evidence="2">
    <location>
        <begin position="1"/>
        <end position="20"/>
    </location>
</feature>
<dbReference type="InterPro" id="IPR019734">
    <property type="entry name" value="TPR_rpt"/>
</dbReference>
<protein>
    <recommendedName>
        <fullName evidence="3">Protein kinase domain-containing protein</fullName>
    </recommendedName>
</protein>
<dbReference type="STRING" id="1051891.A0A0C3Q574"/>
<reference evidence="4 5" key="1">
    <citation type="submission" date="2014-04" db="EMBL/GenBank/DDBJ databases">
        <authorList>
            <consortium name="DOE Joint Genome Institute"/>
            <person name="Kuo A."/>
            <person name="Girlanda M."/>
            <person name="Perotto S."/>
            <person name="Kohler A."/>
            <person name="Nagy L.G."/>
            <person name="Floudas D."/>
            <person name="Copeland A."/>
            <person name="Barry K.W."/>
            <person name="Cichocki N."/>
            <person name="Veneault-Fourrey C."/>
            <person name="LaButti K."/>
            <person name="Lindquist E.A."/>
            <person name="Lipzen A."/>
            <person name="Lundell T."/>
            <person name="Morin E."/>
            <person name="Murat C."/>
            <person name="Sun H."/>
            <person name="Tunlid A."/>
            <person name="Henrissat B."/>
            <person name="Grigoriev I.V."/>
            <person name="Hibbett D.S."/>
            <person name="Martin F."/>
            <person name="Nordberg H.P."/>
            <person name="Cantor M.N."/>
            <person name="Hua S.X."/>
        </authorList>
    </citation>
    <scope>NUCLEOTIDE SEQUENCE [LARGE SCALE GENOMIC DNA]</scope>
    <source>
        <strain evidence="4 5">MUT 4182</strain>
    </source>
</reference>
<evidence type="ECO:0000313" key="5">
    <source>
        <dbReference type="Proteomes" id="UP000054248"/>
    </source>
</evidence>
<dbReference type="Gene3D" id="1.10.510.10">
    <property type="entry name" value="Transferase(Phosphotransferase) domain 1"/>
    <property type="match status" value="1"/>
</dbReference>
<dbReference type="InterPro" id="IPR008271">
    <property type="entry name" value="Ser/Thr_kinase_AS"/>
</dbReference>
<feature type="repeat" description="TPR" evidence="1">
    <location>
        <begin position="621"/>
        <end position="654"/>
    </location>
</feature>
<feature type="repeat" description="TPR" evidence="1">
    <location>
        <begin position="701"/>
        <end position="734"/>
    </location>
</feature>
<dbReference type="PROSITE" id="PS00108">
    <property type="entry name" value="PROTEIN_KINASE_ST"/>
    <property type="match status" value="1"/>
</dbReference>
<organism evidence="4 5">
    <name type="scientific">Tulasnella calospora MUT 4182</name>
    <dbReference type="NCBI Taxonomy" id="1051891"/>
    <lineage>
        <taxon>Eukaryota</taxon>
        <taxon>Fungi</taxon>
        <taxon>Dikarya</taxon>
        <taxon>Basidiomycota</taxon>
        <taxon>Agaricomycotina</taxon>
        <taxon>Agaricomycetes</taxon>
        <taxon>Cantharellales</taxon>
        <taxon>Tulasnellaceae</taxon>
        <taxon>Tulasnella</taxon>
    </lineage>
</organism>
<name>A0A0C3Q574_9AGAM</name>
<feature type="repeat" description="TPR" evidence="1">
    <location>
        <begin position="461"/>
        <end position="494"/>
    </location>
</feature>
<gene>
    <name evidence="4" type="ORF">M407DRAFT_26364</name>
</gene>
<dbReference type="SUPFAM" id="SSF48452">
    <property type="entry name" value="TPR-like"/>
    <property type="match status" value="3"/>
</dbReference>
<dbReference type="InterPro" id="IPR011990">
    <property type="entry name" value="TPR-like_helical_dom_sf"/>
</dbReference>
<dbReference type="PROSITE" id="PS50005">
    <property type="entry name" value="TPR"/>
    <property type="match status" value="5"/>
</dbReference>
<dbReference type="InterPro" id="IPR011009">
    <property type="entry name" value="Kinase-like_dom_sf"/>
</dbReference>
<dbReference type="GO" id="GO:0005524">
    <property type="term" value="F:ATP binding"/>
    <property type="evidence" value="ECO:0007669"/>
    <property type="project" value="InterPro"/>
</dbReference>
<dbReference type="Proteomes" id="UP000054248">
    <property type="component" value="Unassembled WGS sequence"/>
</dbReference>
<feature type="repeat" description="TPR" evidence="1">
    <location>
        <begin position="741"/>
        <end position="774"/>
    </location>
</feature>
<dbReference type="Pfam" id="PF00069">
    <property type="entry name" value="Pkinase"/>
    <property type="match status" value="1"/>
</dbReference>
<evidence type="ECO:0000256" key="1">
    <source>
        <dbReference type="PROSITE-ProRule" id="PRU00339"/>
    </source>
</evidence>
<feature type="domain" description="Protein kinase" evidence="3">
    <location>
        <begin position="55"/>
        <end position="359"/>
    </location>
</feature>
<dbReference type="Pfam" id="PF13424">
    <property type="entry name" value="TPR_12"/>
    <property type="match status" value="4"/>
</dbReference>
<evidence type="ECO:0000259" key="3">
    <source>
        <dbReference type="PROSITE" id="PS50011"/>
    </source>
</evidence>
<accession>A0A0C3Q574</accession>
<keyword evidence="1" id="KW-0802">TPR repeat</keyword>
<reference evidence="5" key="2">
    <citation type="submission" date="2015-01" db="EMBL/GenBank/DDBJ databases">
        <title>Evolutionary Origins and Diversification of the Mycorrhizal Mutualists.</title>
        <authorList>
            <consortium name="DOE Joint Genome Institute"/>
            <consortium name="Mycorrhizal Genomics Consortium"/>
            <person name="Kohler A."/>
            <person name="Kuo A."/>
            <person name="Nagy L.G."/>
            <person name="Floudas D."/>
            <person name="Copeland A."/>
            <person name="Barry K.W."/>
            <person name="Cichocki N."/>
            <person name="Veneault-Fourrey C."/>
            <person name="LaButti K."/>
            <person name="Lindquist E.A."/>
            <person name="Lipzen A."/>
            <person name="Lundell T."/>
            <person name="Morin E."/>
            <person name="Murat C."/>
            <person name="Riley R."/>
            <person name="Ohm R."/>
            <person name="Sun H."/>
            <person name="Tunlid A."/>
            <person name="Henrissat B."/>
            <person name="Grigoriev I.V."/>
            <person name="Hibbett D.S."/>
            <person name="Martin F."/>
        </authorList>
    </citation>
    <scope>NUCLEOTIDE SEQUENCE [LARGE SCALE GENOMIC DNA]</scope>
    <source>
        <strain evidence="5">MUT 4182</strain>
    </source>
</reference>
<evidence type="ECO:0000313" key="4">
    <source>
        <dbReference type="EMBL" id="KIO24250.1"/>
    </source>
</evidence>
<keyword evidence="5" id="KW-1185">Reference proteome</keyword>
<dbReference type="InterPro" id="IPR000719">
    <property type="entry name" value="Prot_kinase_dom"/>
</dbReference>
<dbReference type="AlphaFoldDB" id="A0A0C3Q574"/>
<dbReference type="Gene3D" id="1.25.40.10">
    <property type="entry name" value="Tetratricopeptide repeat domain"/>
    <property type="match status" value="3"/>
</dbReference>
<proteinExistence type="predicted"/>
<dbReference type="SMART" id="SM00220">
    <property type="entry name" value="S_TKc"/>
    <property type="match status" value="1"/>
</dbReference>